<protein>
    <recommendedName>
        <fullName evidence="3">DUF3040 domain-containing protein</fullName>
    </recommendedName>
</protein>
<dbReference type="EMBL" id="CADCTH010000512">
    <property type="protein sequence ID" value="CAA9286265.1"/>
    <property type="molecule type" value="Genomic_DNA"/>
</dbReference>
<accession>A0A6J4JSP1</accession>
<feature type="transmembrane region" description="Helical" evidence="1">
    <location>
        <begin position="36"/>
        <end position="57"/>
    </location>
</feature>
<keyword evidence="1" id="KW-0472">Membrane</keyword>
<sequence length="98" mass="11024">MLDDREQSILRDIERHLEQTDQRLVRRGRQETDRRTYWFSVATLIAGVVLGMALAALGPVGHGLVLILVSAVPMALWHWRRPGTSAPLSSGPVRERRG</sequence>
<dbReference type="InterPro" id="IPR021401">
    <property type="entry name" value="DUF3040"/>
</dbReference>
<dbReference type="Pfam" id="PF11239">
    <property type="entry name" value="DUF3040"/>
    <property type="match status" value="1"/>
</dbReference>
<evidence type="ECO:0000313" key="2">
    <source>
        <dbReference type="EMBL" id="CAA9286265.1"/>
    </source>
</evidence>
<evidence type="ECO:0000256" key="1">
    <source>
        <dbReference type="SAM" id="Phobius"/>
    </source>
</evidence>
<evidence type="ECO:0008006" key="3">
    <source>
        <dbReference type="Google" id="ProtNLM"/>
    </source>
</evidence>
<organism evidence="2">
    <name type="scientific">uncultured Actinomycetospora sp</name>
    <dbReference type="NCBI Taxonomy" id="1135996"/>
    <lineage>
        <taxon>Bacteria</taxon>
        <taxon>Bacillati</taxon>
        <taxon>Actinomycetota</taxon>
        <taxon>Actinomycetes</taxon>
        <taxon>Pseudonocardiales</taxon>
        <taxon>Pseudonocardiaceae</taxon>
        <taxon>Actinomycetospora</taxon>
        <taxon>environmental samples</taxon>
    </lineage>
</organism>
<proteinExistence type="predicted"/>
<feature type="transmembrane region" description="Helical" evidence="1">
    <location>
        <begin position="63"/>
        <end position="79"/>
    </location>
</feature>
<name>A0A6J4JSP1_9PSEU</name>
<dbReference type="AlphaFoldDB" id="A0A6J4JSP1"/>
<keyword evidence="1" id="KW-1133">Transmembrane helix</keyword>
<keyword evidence="1" id="KW-0812">Transmembrane</keyword>
<gene>
    <name evidence="2" type="ORF">AVDCRST_MAG54-4061</name>
</gene>
<reference evidence="2" key="1">
    <citation type="submission" date="2020-02" db="EMBL/GenBank/DDBJ databases">
        <authorList>
            <person name="Meier V. D."/>
        </authorList>
    </citation>
    <scope>NUCLEOTIDE SEQUENCE</scope>
    <source>
        <strain evidence="2">AVDCRST_MAG54</strain>
    </source>
</reference>